<comment type="caution">
    <text evidence="4">The sequence shown here is derived from an EMBL/GenBank/DDBJ whole genome shotgun (WGS) entry which is preliminary data.</text>
</comment>
<feature type="chain" id="PRO_5036227595" evidence="2">
    <location>
        <begin position="20"/>
        <end position="166"/>
    </location>
</feature>
<evidence type="ECO:0000313" key="3">
    <source>
        <dbReference type="EMBL" id="CAF1116995.1"/>
    </source>
</evidence>
<feature type="region of interest" description="Disordered" evidence="1">
    <location>
        <begin position="23"/>
        <end position="53"/>
    </location>
</feature>
<organism evidence="4 5">
    <name type="scientific">Rotaria sordida</name>
    <dbReference type="NCBI Taxonomy" id="392033"/>
    <lineage>
        <taxon>Eukaryota</taxon>
        <taxon>Metazoa</taxon>
        <taxon>Spiralia</taxon>
        <taxon>Gnathifera</taxon>
        <taxon>Rotifera</taxon>
        <taxon>Eurotatoria</taxon>
        <taxon>Bdelloidea</taxon>
        <taxon>Philodinida</taxon>
        <taxon>Philodinidae</taxon>
        <taxon>Rotaria</taxon>
    </lineage>
</organism>
<feature type="signal peptide" evidence="2">
    <location>
        <begin position="1"/>
        <end position="19"/>
    </location>
</feature>
<dbReference type="Proteomes" id="UP000663870">
    <property type="component" value="Unassembled WGS sequence"/>
</dbReference>
<feature type="compositionally biased region" description="Acidic residues" evidence="1">
    <location>
        <begin position="124"/>
        <end position="140"/>
    </location>
</feature>
<protein>
    <submittedName>
        <fullName evidence="4">Uncharacterized protein</fullName>
    </submittedName>
</protein>
<feature type="compositionally biased region" description="Basic residues" evidence="1">
    <location>
        <begin position="107"/>
        <end position="120"/>
    </location>
</feature>
<evidence type="ECO:0000256" key="2">
    <source>
        <dbReference type="SAM" id="SignalP"/>
    </source>
</evidence>
<reference evidence="4" key="1">
    <citation type="submission" date="2021-02" db="EMBL/GenBank/DDBJ databases">
        <authorList>
            <person name="Nowell W R."/>
        </authorList>
    </citation>
    <scope>NUCLEOTIDE SEQUENCE</scope>
</reference>
<sequence length="166" mass="19824">MHSISIFIFLMTILIVINARSSSSSNDHRSCPEEYRELRRRDDELSSDSDDDQWREDICEQAMDIAARQRDPIKNRSILRTYCAHYDEALALERENNDTLCQDKKRQINIKRKRQQSKKKRDYDDSDDSDSDDDDNDDGDDDKRRALLKREFSKRLALRFIRKRMS</sequence>
<gene>
    <name evidence="4" type="ORF">JXQ802_LOCUS31153</name>
    <name evidence="3" type="ORF">PYM288_LOCUS20494</name>
</gene>
<name>A0A815G1W8_9BILA</name>
<dbReference type="EMBL" id="CAJNOL010001302">
    <property type="protein sequence ID" value="CAF1332797.1"/>
    <property type="molecule type" value="Genomic_DNA"/>
</dbReference>
<keyword evidence="2" id="KW-0732">Signal</keyword>
<dbReference type="Proteomes" id="UP000663854">
    <property type="component" value="Unassembled WGS sequence"/>
</dbReference>
<evidence type="ECO:0000313" key="5">
    <source>
        <dbReference type="Proteomes" id="UP000663870"/>
    </source>
</evidence>
<dbReference type="EMBL" id="CAJNOH010000750">
    <property type="protein sequence ID" value="CAF1116995.1"/>
    <property type="molecule type" value="Genomic_DNA"/>
</dbReference>
<evidence type="ECO:0000256" key="1">
    <source>
        <dbReference type="SAM" id="MobiDB-lite"/>
    </source>
</evidence>
<dbReference type="AlphaFoldDB" id="A0A815G1W8"/>
<accession>A0A815G1W8</accession>
<evidence type="ECO:0000313" key="4">
    <source>
        <dbReference type="EMBL" id="CAF1332797.1"/>
    </source>
</evidence>
<keyword evidence="5" id="KW-1185">Reference proteome</keyword>
<proteinExistence type="predicted"/>
<feature type="compositionally biased region" description="Basic and acidic residues" evidence="1">
    <location>
        <begin position="26"/>
        <end position="44"/>
    </location>
</feature>
<feature type="region of interest" description="Disordered" evidence="1">
    <location>
        <begin position="102"/>
        <end position="143"/>
    </location>
</feature>